<gene>
    <name evidence="2" type="ORF">BZ3500_MVSOF-1268-A1-R1_CHR4-2G06888</name>
</gene>
<dbReference type="EMBL" id="FMWP01000092">
    <property type="protein sequence ID" value="SCZ96953.1"/>
    <property type="molecule type" value="Genomic_DNA"/>
</dbReference>
<reference evidence="3" key="1">
    <citation type="submission" date="2016-10" db="EMBL/GenBank/DDBJ databases">
        <authorList>
            <person name="Jeantristanb JTB J.-T."/>
            <person name="Ricardo R."/>
        </authorList>
    </citation>
    <scope>NUCLEOTIDE SEQUENCE [LARGE SCALE GENOMIC DNA]</scope>
</reference>
<evidence type="ECO:0000256" key="1">
    <source>
        <dbReference type="SAM" id="MobiDB-lite"/>
    </source>
</evidence>
<evidence type="ECO:0000313" key="2">
    <source>
        <dbReference type="EMBL" id="SCZ96953.1"/>
    </source>
</evidence>
<protein>
    <submittedName>
        <fullName evidence="2">BZ3500_MvSof-1268-A1-R1_Chr4-2g06888 protein</fullName>
    </submittedName>
</protein>
<proteinExistence type="predicted"/>
<name>A0A2X0LL97_9BASI</name>
<evidence type="ECO:0000313" key="3">
    <source>
        <dbReference type="Proteomes" id="UP000249723"/>
    </source>
</evidence>
<accession>A0A2X0LL97</accession>
<organism evidence="2 3">
    <name type="scientific">Microbotryum saponariae</name>
    <dbReference type="NCBI Taxonomy" id="289078"/>
    <lineage>
        <taxon>Eukaryota</taxon>
        <taxon>Fungi</taxon>
        <taxon>Dikarya</taxon>
        <taxon>Basidiomycota</taxon>
        <taxon>Pucciniomycotina</taxon>
        <taxon>Microbotryomycetes</taxon>
        <taxon>Microbotryales</taxon>
        <taxon>Microbotryaceae</taxon>
        <taxon>Microbotryum</taxon>
    </lineage>
</organism>
<feature type="region of interest" description="Disordered" evidence="1">
    <location>
        <begin position="1"/>
        <end position="22"/>
    </location>
</feature>
<dbReference type="Proteomes" id="UP000249723">
    <property type="component" value="Unassembled WGS sequence"/>
</dbReference>
<dbReference type="OrthoDB" id="2447222at2759"/>
<dbReference type="AlphaFoldDB" id="A0A2X0LL97"/>
<keyword evidence="3" id="KW-1185">Reference proteome</keyword>
<sequence>MPRNSREASTGEQRNKYDPSDIFNMDETGLFYASVYGPCSERSKWCQDE</sequence>